<comment type="caution">
    <text evidence="2">The sequence shown here is derived from an EMBL/GenBank/DDBJ whole genome shotgun (WGS) entry which is preliminary data.</text>
</comment>
<dbReference type="InterPro" id="IPR025364">
    <property type="entry name" value="DUF4268"/>
</dbReference>
<accession>A0A0F9YE45</accession>
<dbReference type="InterPro" id="IPR011856">
    <property type="entry name" value="tRNA_endonuc-like_dom_sf"/>
</dbReference>
<dbReference type="AlphaFoldDB" id="A0A0F9YE45"/>
<dbReference type="GO" id="GO:0003676">
    <property type="term" value="F:nucleic acid binding"/>
    <property type="evidence" value="ECO:0007669"/>
    <property type="project" value="InterPro"/>
</dbReference>
<sequence>MKKHIERIKKVPLREVWKNEARDFTSWLFDNIEILGEELDMDLTAIDREGDAGSFSVDIIAEDENGQKVVIENQLEKTNHEHLGKILTYLANLDAKIAIWISSNPRQEHERAIDWLNEFGPETAFYLVQIEAYKIGNSNPAAKFSIIAGPSEGSETIGKKKKEYAKRHILRKEFWTALLEKAKGKTSLHSNITPGIYSWIGTGAGKQGIIYSYVITKKYGGCEIYFDKGKDYIKPNINKIRFDKLYKHKNQIEKKFKGRLNWERLDNARASRISIKFKGKGLNDKENWEKLQDKMIDAMIRLERAFKEYIRRLG</sequence>
<dbReference type="EMBL" id="LAZR01000029">
    <property type="protein sequence ID" value="KKO02744.1"/>
    <property type="molecule type" value="Genomic_DNA"/>
</dbReference>
<reference evidence="2" key="1">
    <citation type="journal article" date="2015" name="Nature">
        <title>Complex archaea that bridge the gap between prokaryotes and eukaryotes.</title>
        <authorList>
            <person name="Spang A."/>
            <person name="Saw J.H."/>
            <person name="Jorgensen S.L."/>
            <person name="Zaremba-Niedzwiedzka K."/>
            <person name="Martijn J."/>
            <person name="Lind A.E."/>
            <person name="van Eijk R."/>
            <person name="Schleper C."/>
            <person name="Guy L."/>
            <person name="Ettema T.J."/>
        </authorList>
    </citation>
    <scope>NUCLEOTIDE SEQUENCE</scope>
</reference>
<proteinExistence type="predicted"/>
<dbReference type="Pfam" id="PF14088">
    <property type="entry name" value="DUF4268"/>
    <property type="match status" value="1"/>
</dbReference>
<dbReference type="Gene3D" id="3.40.1350.10">
    <property type="match status" value="1"/>
</dbReference>
<feature type="domain" description="DUF4268" evidence="1">
    <location>
        <begin position="170"/>
        <end position="309"/>
    </location>
</feature>
<evidence type="ECO:0000313" key="2">
    <source>
        <dbReference type="EMBL" id="KKO02744.1"/>
    </source>
</evidence>
<organism evidence="2">
    <name type="scientific">marine sediment metagenome</name>
    <dbReference type="NCBI Taxonomy" id="412755"/>
    <lineage>
        <taxon>unclassified sequences</taxon>
        <taxon>metagenomes</taxon>
        <taxon>ecological metagenomes</taxon>
    </lineage>
</organism>
<name>A0A0F9YE45_9ZZZZ</name>
<protein>
    <recommendedName>
        <fullName evidence="1">DUF4268 domain-containing protein</fullName>
    </recommendedName>
</protein>
<evidence type="ECO:0000259" key="1">
    <source>
        <dbReference type="Pfam" id="PF14088"/>
    </source>
</evidence>
<gene>
    <name evidence="2" type="ORF">LCGC14_0101930</name>
</gene>